<dbReference type="EMBL" id="CBSZ010000309">
    <property type="protein sequence ID" value="CDH25154.1"/>
    <property type="molecule type" value="Genomic_DNA"/>
</dbReference>
<protein>
    <submittedName>
        <fullName evidence="1">Uncharacterized protein</fullName>
    </submittedName>
</protein>
<proteinExistence type="predicted"/>
<dbReference type="AlphaFoldDB" id="A0A077PZG0"/>
<name>A0A077PZG0_XENBV</name>
<dbReference type="Proteomes" id="UP000028493">
    <property type="component" value="Unassembled WGS sequence"/>
</dbReference>
<organism evidence="1 2">
    <name type="scientific">Xenorhabdus bovienii str. kraussei Becker Underwood</name>
    <dbReference type="NCBI Taxonomy" id="1398204"/>
    <lineage>
        <taxon>Bacteria</taxon>
        <taxon>Pseudomonadati</taxon>
        <taxon>Pseudomonadota</taxon>
        <taxon>Gammaproteobacteria</taxon>
        <taxon>Enterobacterales</taxon>
        <taxon>Morganellaceae</taxon>
        <taxon>Xenorhabdus</taxon>
    </lineage>
</organism>
<accession>A0A077PZG0</accession>
<sequence>MVKTSLANNKAIIVGDINISENNAHNILVSFLLAFLINKKAKNNPKGTLINHSTLAYKKYPMLIQTISNIVDGIDSGMESIVSNILDNKSDIHTPS</sequence>
<gene>
    <name evidence="1" type="ORF">XBKB1_3770020</name>
</gene>
<dbReference type="RefSeq" id="WP_038197454.1">
    <property type="nucleotide sequence ID" value="NZ_CAWLXS010000363.1"/>
</dbReference>
<dbReference type="HOGENOM" id="CLU_2358984_0_0_6"/>
<comment type="caution">
    <text evidence="1">The sequence shown here is derived from an EMBL/GenBank/DDBJ whole genome shotgun (WGS) entry which is preliminary data.</text>
</comment>
<reference evidence="1" key="1">
    <citation type="submission" date="2013-07" db="EMBL/GenBank/DDBJ databases">
        <title>Sub-species coevolution in mutualistic symbiosis.</title>
        <authorList>
            <person name="Murfin K."/>
            <person name="Klassen J."/>
            <person name="Lee M."/>
            <person name="Forst S."/>
            <person name="Stock P."/>
            <person name="Goodrich-Blair H."/>
        </authorList>
    </citation>
    <scope>NUCLEOTIDE SEQUENCE [LARGE SCALE GENOMIC DNA]</scope>
    <source>
        <strain evidence="1">Kraussei Becker Underwood</strain>
    </source>
</reference>
<evidence type="ECO:0000313" key="1">
    <source>
        <dbReference type="EMBL" id="CDH25154.1"/>
    </source>
</evidence>
<evidence type="ECO:0000313" key="2">
    <source>
        <dbReference type="Proteomes" id="UP000028493"/>
    </source>
</evidence>